<keyword evidence="1" id="KW-0472">Membrane</keyword>
<keyword evidence="1" id="KW-1133">Transmembrane helix</keyword>
<reference evidence="2" key="1">
    <citation type="submission" date="2014-09" db="EMBL/GenBank/DDBJ databases">
        <authorList>
            <person name="Magalhaes I.L.F."/>
            <person name="Oliveira U."/>
            <person name="Santos F.R."/>
            <person name="Vidigal T.H.D.A."/>
            <person name="Brescovit A.D."/>
            <person name="Santos A.J."/>
        </authorList>
    </citation>
    <scope>NUCLEOTIDE SEQUENCE</scope>
    <source>
        <tissue evidence="2">Shoot tissue taken approximately 20 cm above the soil surface</tissue>
    </source>
</reference>
<evidence type="ECO:0000313" key="2">
    <source>
        <dbReference type="EMBL" id="JAE39664.1"/>
    </source>
</evidence>
<sequence length="27" mass="3138">MQKCLLVMLTSAIQLLHFLPFIAVIFF</sequence>
<accession>A0A0A9HV30</accession>
<keyword evidence="1" id="KW-0812">Transmembrane</keyword>
<feature type="transmembrane region" description="Helical" evidence="1">
    <location>
        <begin position="6"/>
        <end position="26"/>
    </location>
</feature>
<dbReference type="EMBL" id="GBRH01158232">
    <property type="protein sequence ID" value="JAE39664.1"/>
    <property type="molecule type" value="Transcribed_RNA"/>
</dbReference>
<dbReference type="AlphaFoldDB" id="A0A0A9HV30"/>
<protein>
    <submittedName>
        <fullName evidence="2">Uncharacterized protein</fullName>
    </submittedName>
</protein>
<proteinExistence type="predicted"/>
<organism evidence="2">
    <name type="scientific">Arundo donax</name>
    <name type="common">Giant reed</name>
    <name type="synonym">Donax arundinaceus</name>
    <dbReference type="NCBI Taxonomy" id="35708"/>
    <lineage>
        <taxon>Eukaryota</taxon>
        <taxon>Viridiplantae</taxon>
        <taxon>Streptophyta</taxon>
        <taxon>Embryophyta</taxon>
        <taxon>Tracheophyta</taxon>
        <taxon>Spermatophyta</taxon>
        <taxon>Magnoliopsida</taxon>
        <taxon>Liliopsida</taxon>
        <taxon>Poales</taxon>
        <taxon>Poaceae</taxon>
        <taxon>PACMAD clade</taxon>
        <taxon>Arundinoideae</taxon>
        <taxon>Arundineae</taxon>
        <taxon>Arundo</taxon>
    </lineage>
</organism>
<reference evidence="2" key="2">
    <citation type="journal article" date="2015" name="Data Brief">
        <title>Shoot transcriptome of the giant reed, Arundo donax.</title>
        <authorList>
            <person name="Barrero R.A."/>
            <person name="Guerrero F.D."/>
            <person name="Moolhuijzen P."/>
            <person name="Goolsby J.A."/>
            <person name="Tidwell J."/>
            <person name="Bellgard S.E."/>
            <person name="Bellgard M.I."/>
        </authorList>
    </citation>
    <scope>NUCLEOTIDE SEQUENCE</scope>
    <source>
        <tissue evidence="2">Shoot tissue taken approximately 20 cm above the soil surface</tissue>
    </source>
</reference>
<name>A0A0A9HV30_ARUDO</name>
<evidence type="ECO:0000256" key="1">
    <source>
        <dbReference type="SAM" id="Phobius"/>
    </source>
</evidence>